<sequence>GSEREGGREKERGREREGEREGGIERLQEEKRESAGEKGATAERGLCEYTMGCIGSRRLTADGVPVQKDGEQLSMEDTTSILPRLKRNSNPYGIGALAKSSLSGVSGQRWMVGPAAANVTASRVGAERSNMVGGVCSQPDLLAQLQIPPASSLLRAGCKTC</sequence>
<evidence type="ECO:0000313" key="4">
    <source>
        <dbReference type="Proteomes" id="UP000324091"/>
    </source>
</evidence>
<comment type="caution">
    <text evidence="3">The sequence shown here is derived from an EMBL/GenBank/DDBJ whole genome shotgun (WGS) entry which is preliminary data.</text>
</comment>
<name>A0A5C6PKX4_9TELE</name>
<evidence type="ECO:0000256" key="2">
    <source>
        <dbReference type="SAM" id="MobiDB-lite"/>
    </source>
</evidence>
<accession>A0A5C6PKX4</accession>
<feature type="region of interest" description="Disordered" evidence="2">
    <location>
        <begin position="1"/>
        <end position="41"/>
    </location>
</feature>
<reference evidence="3 4" key="1">
    <citation type="submission" date="2019-04" db="EMBL/GenBank/DDBJ databases">
        <title>Chromosome genome assembly for Takifugu flavidus.</title>
        <authorList>
            <person name="Xiao S."/>
        </authorList>
    </citation>
    <scope>NUCLEOTIDE SEQUENCE [LARGE SCALE GENOMIC DNA]</scope>
    <source>
        <strain evidence="3">HTHZ2018</strain>
        <tissue evidence="3">Muscle</tissue>
    </source>
</reference>
<feature type="non-terminal residue" evidence="3">
    <location>
        <position position="1"/>
    </location>
</feature>
<organism evidence="3 4">
    <name type="scientific">Takifugu flavidus</name>
    <name type="common">sansaifugu</name>
    <dbReference type="NCBI Taxonomy" id="433684"/>
    <lineage>
        <taxon>Eukaryota</taxon>
        <taxon>Metazoa</taxon>
        <taxon>Chordata</taxon>
        <taxon>Craniata</taxon>
        <taxon>Vertebrata</taxon>
        <taxon>Euteleostomi</taxon>
        <taxon>Actinopterygii</taxon>
        <taxon>Neopterygii</taxon>
        <taxon>Teleostei</taxon>
        <taxon>Neoteleostei</taxon>
        <taxon>Acanthomorphata</taxon>
        <taxon>Eupercaria</taxon>
        <taxon>Tetraodontiformes</taxon>
        <taxon>Tetradontoidea</taxon>
        <taxon>Tetraodontidae</taxon>
        <taxon>Takifugu</taxon>
    </lineage>
</organism>
<dbReference type="PANTHER" id="PTHR15736">
    <property type="entry name" value="PROTEIN FAM131B-RELATED"/>
    <property type="match status" value="1"/>
</dbReference>
<feature type="compositionally biased region" description="Basic and acidic residues" evidence="2">
    <location>
        <begin position="1"/>
        <end position="36"/>
    </location>
</feature>
<evidence type="ECO:0000256" key="1">
    <source>
        <dbReference type="ARBA" id="ARBA00010635"/>
    </source>
</evidence>
<protein>
    <submittedName>
        <fullName evidence="3">Protein FAM131B</fullName>
    </submittedName>
</protein>
<dbReference type="AlphaFoldDB" id="A0A5C6PKX4"/>
<gene>
    <name evidence="3" type="ORF">D4764_10G0000870</name>
</gene>
<dbReference type="Proteomes" id="UP000324091">
    <property type="component" value="Chromosome 10"/>
</dbReference>
<keyword evidence="4" id="KW-1185">Reference proteome</keyword>
<dbReference type="InterPro" id="IPR026782">
    <property type="entry name" value="FAM131"/>
</dbReference>
<dbReference type="EMBL" id="RHFK02000002">
    <property type="protein sequence ID" value="TWW79057.1"/>
    <property type="molecule type" value="Genomic_DNA"/>
</dbReference>
<dbReference type="PANTHER" id="PTHR15736:SF9">
    <property type="entry name" value="PROTEIN FAM131B"/>
    <property type="match status" value="1"/>
</dbReference>
<proteinExistence type="inferred from homology"/>
<evidence type="ECO:0000313" key="3">
    <source>
        <dbReference type="EMBL" id="TWW79057.1"/>
    </source>
</evidence>
<comment type="similarity">
    <text evidence="1">Belongs to the FAM131 family.</text>
</comment>